<evidence type="ECO:0000313" key="18">
    <source>
        <dbReference type="Proteomes" id="UP000672602"/>
    </source>
</evidence>
<dbReference type="SUPFAM" id="SSF53927">
    <property type="entry name" value="Cytidine deaminase-like"/>
    <property type="match status" value="1"/>
</dbReference>
<evidence type="ECO:0000256" key="13">
    <source>
        <dbReference type="PIRSR" id="PIRSR006769-1"/>
    </source>
</evidence>
<feature type="binding site" evidence="14">
    <location>
        <position position="148"/>
    </location>
    <ligand>
        <name>NADP(+)</name>
        <dbReference type="ChEBI" id="CHEBI:58349"/>
    </ligand>
</feature>
<dbReference type="EC" id="3.5.4.26" evidence="12"/>
<accession>A0A8J7S1B4</accession>
<comment type="pathway">
    <text evidence="2 12">Cofactor biosynthesis; riboflavin biosynthesis; 5-amino-6-(D-ribitylamino)uracil from GTP: step 2/4.</text>
</comment>
<feature type="binding site" evidence="14">
    <location>
        <position position="198"/>
    </location>
    <ligand>
        <name>substrate</name>
    </ligand>
</feature>
<dbReference type="GO" id="GO:0008703">
    <property type="term" value="F:5-amino-6-(5-phosphoribosylamino)uracil reductase activity"/>
    <property type="evidence" value="ECO:0007669"/>
    <property type="project" value="UniProtKB-EC"/>
</dbReference>
<dbReference type="PROSITE" id="PS51747">
    <property type="entry name" value="CYT_DCMP_DEAMINASES_2"/>
    <property type="match status" value="1"/>
</dbReference>
<feature type="binding site" evidence="14">
    <location>
        <position position="201"/>
    </location>
    <ligand>
        <name>substrate</name>
    </ligand>
</feature>
<dbReference type="AlphaFoldDB" id="A0A8J7S1B4"/>
<keyword evidence="8 12" id="KW-0862">Zinc</keyword>
<dbReference type="InterPro" id="IPR016192">
    <property type="entry name" value="APOBEC/CMP_deaminase_Zn-bd"/>
</dbReference>
<comment type="catalytic activity">
    <reaction evidence="12">
        <text>2,5-diamino-6-hydroxy-4-(5-phosphoribosylamino)-pyrimidine + H2O + H(+) = 5-amino-6-(5-phospho-D-ribosylamino)uracil + NH4(+)</text>
        <dbReference type="Rhea" id="RHEA:21868"/>
        <dbReference type="ChEBI" id="CHEBI:15377"/>
        <dbReference type="ChEBI" id="CHEBI:15378"/>
        <dbReference type="ChEBI" id="CHEBI:28938"/>
        <dbReference type="ChEBI" id="CHEBI:58453"/>
        <dbReference type="ChEBI" id="CHEBI:58614"/>
        <dbReference type="EC" id="3.5.4.26"/>
    </reaction>
</comment>
<feature type="binding site" evidence="14">
    <location>
        <position position="190"/>
    </location>
    <ligand>
        <name>NADP(+)</name>
        <dbReference type="ChEBI" id="CHEBI:58349"/>
    </ligand>
</feature>
<dbReference type="InterPro" id="IPR011549">
    <property type="entry name" value="RibD_C"/>
</dbReference>
<dbReference type="InterPro" id="IPR004794">
    <property type="entry name" value="Eubact_RibD"/>
</dbReference>
<dbReference type="PROSITE" id="PS00903">
    <property type="entry name" value="CYT_DCMP_DEAMINASES_1"/>
    <property type="match status" value="1"/>
</dbReference>
<dbReference type="InterPro" id="IPR050765">
    <property type="entry name" value="Riboflavin_Biosynth_HTPR"/>
</dbReference>
<dbReference type="NCBIfam" id="TIGR00227">
    <property type="entry name" value="ribD_Cterm"/>
    <property type="match status" value="1"/>
</dbReference>
<evidence type="ECO:0000256" key="1">
    <source>
        <dbReference type="ARBA" id="ARBA00002151"/>
    </source>
</evidence>
<keyword evidence="9 12" id="KW-0521">NADP</keyword>
<feature type="domain" description="CMP/dCMP-type deaminase" evidence="16">
    <location>
        <begin position="1"/>
        <end position="117"/>
    </location>
</feature>
<evidence type="ECO:0000256" key="3">
    <source>
        <dbReference type="ARBA" id="ARBA00004910"/>
    </source>
</evidence>
<evidence type="ECO:0000256" key="10">
    <source>
        <dbReference type="ARBA" id="ARBA00023002"/>
    </source>
</evidence>
<dbReference type="Pfam" id="PF01872">
    <property type="entry name" value="RibD_C"/>
    <property type="match status" value="1"/>
</dbReference>
<proteinExistence type="inferred from homology"/>
<feature type="binding site" evidence="14">
    <location>
        <position position="162"/>
    </location>
    <ligand>
        <name>substrate</name>
    </ligand>
</feature>
<organism evidence="17 18">
    <name type="scientific">Marivibrio halodurans</name>
    <dbReference type="NCBI Taxonomy" id="2039722"/>
    <lineage>
        <taxon>Bacteria</taxon>
        <taxon>Pseudomonadati</taxon>
        <taxon>Pseudomonadota</taxon>
        <taxon>Alphaproteobacteria</taxon>
        <taxon>Rhodospirillales</taxon>
        <taxon>Rhodospirillaceae</taxon>
        <taxon>Marivibrio</taxon>
    </lineage>
</organism>
<dbReference type="Pfam" id="PF00383">
    <property type="entry name" value="dCMP_cyt_deam_1"/>
    <property type="match status" value="1"/>
</dbReference>
<evidence type="ECO:0000256" key="7">
    <source>
        <dbReference type="ARBA" id="ARBA00022723"/>
    </source>
</evidence>
<dbReference type="PANTHER" id="PTHR38011:SF7">
    <property type="entry name" value="2,5-DIAMINO-6-RIBOSYLAMINO-4(3H)-PYRIMIDINONE 5'-PHOSPHATE REDUCTASE"/>
    <property type="match status" value="1"/>
</dbReference>
<evidence type="ECO:0000313" key="17">
    <source>
        <dbReference type="EMBL" id="MBP5856874.1"/>
    </source>
</evidence>
<dbReference type="CDD" id="cd01284">
    <property type="entry name" value="Riboflavin_deaminase-reductase"/>
    <property type="match status" value="1"/>
</dbReference>
<evidence type="ECO:0000256" key="2">
    <source>
        <dbReference type="ARBA" id="ARBA00004882"/>
    </source>
</evidence>
<dbReference type="UniPathway" id="UPA00275">
    <property type="reaction ID" value="UER00401"/>
</dbReference>
<feature type="binding site" evidence="14">
    <location>
        <position position="284"/>
    </location>
    <ligand>
        <name>substrate</name>
    </ligand>
</feature>
<evidence type="ECO:0000256" key="12">
    <source>
        <dbReference type="PIRNR" id="PIRNR006769"/>
    </source>
</evidence>
<feature type="binding site" evidence="14">
    <location>
        <position position="194"/>
    </location>
    <ligand>
        <name>NADP(+)</name>
        <dbReference type="ChEBI" id="CHEBI:58349"/>
    </ligand>
</feature>
<feature type="binding site" evidence="14">
    <location>
        <position position="178"/>
    </location>
    <ligand>
        <name>substrate</name>
    </ligand>
</feature>
<dbReference type="InterPro" id="IPR002734">
    <property type="entry name" value="RibDG_C"/>
</dbReference>
<dbReference type="GO" id="GO:0008270">
    <property type="term" value="F:zinc ion binding"/>
    <property type="evidence" value="ECO:0007669"/>
    <property type="project" value="InterPro"/>
</dbReference>
<keyword evidence="10 12" id="KW-0560">Oxidoreductase</keyword>
<evidence type="ECO:0000256" key="4">
    <source>
        <dbReference type="ARBA" id="ARBA00005259"/>
    </source>
</evidence>
<feature type="binding site" evidence="14">
    <location>
        <begin position="286"/>
        <end position="292"/>
    </location>
    <ligand>
        <name>NADP(+)</name>
        <dbReference type="ChEBI" id="CHEBI:58349"/>
    </ligand>
</feature>
<comment type="caution">
    <text evidence="17">The sequence shown here is derived from an EMBL/GenBank/DDBJ whole genome shotgun (WGS) entry which is preliminary data.</text>
</comment>
<dbReference type="PANTHER" id="PTHR38011">
    <property type="entry name" value="DIHYDROFOLATE REDUCTASE FAMILY PROTEIN (AFU_ORTHOLOGUE AFUA_8G06820)"/>
    <property type="match status" value="1"/>
</dbReference>
<feature type="binding site" evidence="15">
    <location>
        <position position="69"/>
    </location>
    <ligand>
        <name>Zn(2+)</name>
        <dbReference type="ChEBI" id="CHEBI:29105"/>
        <note>catalytic</note>
    </ligand>
</feature>
<dbReference type="InterPro" id="IPR016193">
    <property type="entry name" value="Cytidine_deaminase-like"/>
</dbReference>
<dbReference type="EC" id="1.1.1.193" evidence="12"/>
<evidence type="ECO:0000256" key="15">
    <source>
        <dbReference type="PIRSR" id="PIRSR006769-3"/>
    </source>
</evidence>
<keyword evidence="12 17" id="KW-0378">Hydrolase</keyword>
<keyword evidence="18" id="KW-1185">Reference proteome</keyword>
<dbReference type="InterPro" id="IPR002125">
    <property type="entry name" value="CMP_dCMP_dom"/>
</dbReference>
<dbReference type="GO" id="GO:0009231">
    <property type="term" value="P:riboflavin biosynthetic process"/>
    <property type="evidence" value="ECO:0007669"/>
    <property type="project" value="UniProtKB-UniPathway"/>
</dbReference>
<comment type="similarity">
    <text evidence="5 12">In the C-terminal section; belongs to the HTP reductase family.</text>
</comment>
<feature type="binding site" evidence="14">
    <location>
        <position position="217"/>
    </location>
    <ligand>
        <name>NADP(+)</name>
        <dbReference type="ChEBI" id="CHEBI:58349"/>
    </ligand>
</feature>
<feature type="binding site" evidence="15">
    <location>
        <position position="44"/>
    </location>
    <ligand>
        <name>Zn(2+)</name>
        <dbReference type="ChEBI" id="CHEBI:29105"/>
        <note>catalytic</note>
    </ligand>
</feature>
<dbReference type="PIRSF" id="PIRSF006769">
    <property type="entry name" value="RibD"/>
    <property type="match status" value="1"/>
</dbReference>
<dbReference type="Gene3D" id="3.40.430.10">
    <property type="entry name" value="Dihydrofolate Reductase, subunit A"/>
    <property type="match status" value="1"/>
</dbReference>
<evidence type="ECO:0000256" key="14">
    <source>
        <dbReference type="PIRSR" id="PIRSR006769-2"/>
    </source>
</evidence>
<dbReference type="NCBIfam" id="TIGR00326">
    <property type="entry name" value="eubact_ribD"/>
    <property type="match status" value="1"/>
</dbReference>
<sequence>MRAALTLAARGLGRVAPNPAVGCVLVRAGHVVGRGWTQPGGRPHAEREALYRAGVAARGATAYVTLEPCSHHGATPPCADALVEAGIARVVAAMVDPDTRVAGRGIARLRAAGIAVETGLLEREARRLNLGFILNRTAGRPLVTLKLATTLDGRIATAVGESQWITGPAAREAAHQIRADHDAIAVGIGTALSDDPSLTVRLPGDPGPAPLRVVFDSRGRLGADAKLADGAVPSLVLVGEGVGAPTGIGGASVAPVARGGDGRIDPVAALTLLAERGVTRLMVEGGGTLAAGLLSAGLVDRIAWFRAGGVIGGDGLAAVGPMGLAALSDMRRFTLAETRPVGADVMELWERPIALDAVAAV</sequence>
<dbReference type="EMBL" id="JAGMWN010000003">
    <property type="protein sequence ID" value="MBP5856874.1"/>
    <property type="molecule type" value="Genomic_DNA"/>
</dbReference>
<dbReference type="Gene3D" id="3.40.140.10">
    <property type="entry name" value="Cytidine Deaminase, domain 2"/>
    <property type="match status" value="1"/>
</dbReference>
<feature type="active site" description="Proton donor" evidence="13">
    <location>
        <position position="46"/>
    </location>
</feature>
<keyword evidence="7 12" id="KW-0479">Metal-binding</keyword>
<keyword evidence="11" id="KW-0511">Multifunctional enzyme</keyword>
<evidence type="ECO:0000256" key="6">
    <source>
        <dbReference type="ARBA" id="ARBA00022619"/>
    </source>
</evidence>
<comment type="cofactor">
    <cofactor evidence="12 15">
        <name>Zn(2+)</name>
        <dbReference type="ChEBI" id="CHEBI:29105"/>
    </cofactor>
    <text evidence="12 15">Binds 1 zinc ion.</text>
</comment>
<dbReference type="InterPro" id="IPR024072">
    <property type="entry name" value="DHFR-like_dom_sf"/>
</dbReference>
<reference evidence="17" key="1">
    <citation type="submission" date="2021-04" db="EMBL/GenBank/DDBJ databases">
        <authorList>
            <person name="Zhang D.-C."/>
        </authorList>
    </citation>
    <scope>NUCLEOTIDE SEQUENCE</scope>
    <source>
        <strain evidence="17">CGMCC 1.15697</strain>
    </source>
</reference>
<comment type="similarity">
    <text evidence="4 12">In the N-terminal section; belongs to the cytidine and deoxycytidylate deaminase family.</text>
</comment>
<evidence type="ECO:0000256" key="8">
    <source>
        <dbReference type="ARBA" id="ARBA00022833"/>
    </source>
</evidence>
<protein>
    <recommendedName>
        <fullName evidence="12">Riboflavin biosynthesis protein RibD</fullName>
    </recommendedName>
    <domain>
        <recommendedName>
            <fullName evidence="12">Diaminohydroxyphosphoribosylaminopyrimidine deaminase</fullName>
            <shortName evidence="12">DRAP deaminase</shortName>
            <ecNumber evidence="12">3.5.4.26</ecNumber>
        </recommendedName>
        <alternativeName>
            <fullName evidence="12">Riboflavin-specific deaminase</fullName>
        </alternativeName>
    </domain>
    <domain>
        <recommendedName>
            <fullName evidence="12">5-amino-6-(5-phosphoribosylamino)uracil reductase</fullName>
            <ecNumber evidence="12">1.1.1.193</ecNumber>
        </recommendedName>
        <alternativeName>
            <fullName evidence="12">HTP reductase</fullName>
        </alternativeName>
    </domain>
</protein>
<feature type="binding site" evidence="15">
    <location>
        <position position="78"/>
    </location>
    <ligand>
        <name>Zn(2+)</name>
        <dbReference type="ChEBI" id="CHEBI:29105"/>
        <note>catalytic</note>
    </ligand>
</feature>
<evidence type="ECO:0000259" key="16">
    <source>
        <dbReference type="PROSITE" id="PS51747"/>
    </source>
</evidence>
<dbReference type="GO" id="GO:0008835">
    <property type="term" value="F:diaminohydroxyphosphoribosylaminopyrimidine deaminase activity"/>
    <property type="evidence" value="ECO:0007669"/>
    <property type="project" value="UniProtKB-EC"/>
</dbReference>
<dbReference type="SUPFAM" id="SSF53597">
    <property type="entry name" value="Dihydrofolate reductase-like"/>
    <property type="match status" value="1"/>
</dbReference>
<gene>
    <name evidence="17" type="primary">ribD</name>
    <name evidence="17" type="ORF">KAJ83_07635</name>
</gene>
<name>A0A8J7S1B4_9PROT</name>
<evidence type="ECO:0000256" key="9">
    <source>
        <dbReference type="ARBA" id="ARBA00022857"/>
    </source>
</evidence>
<comment type="pathway">
    <text evidence="3 12">Cofactor biosynthesis; riboflavin biosynthesis; 5-amino-6-(D-ribitylamino)uracil from GTP: step 3/4.</text>
</comment>
<feature type="binding site" evidence="14">
    <location>
        <position position="164"/>
    </location>
    <ligand>
        <name>NADP(+)</name>
        <dbReference type="ChEBI" id="CHEBI:58349"/>
    </ligand>
</feature>
<evidence type="ECO:0000256" key="5">
    <source>
        <dbReference type="ARBA" id="ARBA00007417"/>
    </source>
</evidence>
<evidence type="ECO:0000256" key="11">
    <source>
        <dbReference type="ARBA" id="ARBA00023268"/>
    </source>
</evidence>
<dbReference type="GO" id="GO:0050661">
    <property type="term" value="F:NADP binding"/>
    <property type="evidence" value="ECO:0007669"/>
    <property type="project" value="InterPro"/>
</dbReference>
<keyword evidence="6 12" id="KW-0686">Riboflavin biosynthesis</keyword>
<dbReference type="Proteomes" id="UP000672602">
    <property type="component" value="Unassembled WGS sequence"/>
</dbReference>
<comment type="catalytic activity">
    <reaction evidence="12">
        <text>5-amino-6-(5-phospho-D-ribitylamino)uracil + NADP(+) = 5-amino-6-(5-phospho-D-ribosylamino)uracil + NADPH + H(+)</text>
        <dbReference type="Rhea" id="RHEA:17845"/>
        <dbReference type="ChEBI" id="CHEBI:15378"/>
        <dbReference type="ChEBI" id="CHEBI:57783"/>
        <dbReference type="ChEBI" id="CHEBI:58349"/>
        <dbReference type="ChEBI" id="CHEBI:58421"/>
        <dbReference type="ChEBI" id="CHEBI:58453"/>
        <dbReference type="EC" id="1.1.1.193"/>
    </reaction>
</comment>
<comment type="function">
    <text evidence="1 12">Converts 2,5-diamino-6-(ribosylamino)-4(3h)-pyrimidinone 5'-phosphate into 5-amino-6-(ribosylamino)-2,4(1h,3h)-pyrimidinedione 5'-phosphate.</text>
</comment>